<evidence type="ECO:0000313" key="2">
    <source>
        <dbReference type="Proteomes" id="UP001348817"/>
    </source>
</evidence>
<dbReference type="RefSeq" id="WP_338393806.1">
    <property type="nucleotide sequence ID" value="NZ_AP025314.1"/>
</dbReference>
<dbReference type="AlphaFoldDB" id="A0AAU9D2D8"/>
<keyword evidence="2" id="KW-1185">Reference proteome</keyword>
<protein>
    <recommendedName>
        <fullName evidence="3">Tail fiber protein</fullName>
    </recommendedName>
</protein>
<gene>
    <name evidence="1" type="ORF">FUAX_09860</name>
</gene>
<evidence type="ECO:0000313" key="1">
    <source>
        <dbReference type="EMBL" id="BDD08554.1"/>
    </source>
</evidence>
<name>A0AAU9D2D8_9BACT</name>
<reference evidence="1 2" key="1">
    <citation type="submission" date="2021-12" db="EMBL/GenBank/DDBJ databases">
        <title>Genome sequencing of bacteria with rrn-lacking chromosome and rrn-plasmid.</title>
        <authorList>
            <person name="Anda M."/>
            <person name="Iwasaki W."/>
        </authorList>
    </citation>
    <scope>NUCLEOTIDE SEQUENCE [LARGE SCALE GENOMIC DNA]</scope>
    <source>
        <strain evidence="1 2">DSM 100852</strain>
    </source>
</reference>
<dbReference type="Proteomes" id="UP001348817">
    <property type="component" value="Chromosome"/>
</dbReference>
<evidence type="ECO:0008006" key="3">
    <source>
        <dbReference type="Google" id="ProtNLM"/>
    </source>
</evidence>
<dbReference type="KEGG" id="fax:FUAX_09860"/>
<accession>A0AAU9D2D8</accession>
<sequence>MSALDIFIATINAELPLRLVLLRGDEAPASDLKAPSGSLFLDRSAGKFYANFGTVANPLWRPLLSHPILDKFTEVNGKLLYDGQEIGTKFSNEAVLLKFTEENGELKYNGNTIIPAGLLNRLDTIESNITALQSATSVSNEDLDTLQEIVAYITQNRADLQPLIDGSHTHGNKDALDKLTENNGKPAFDGKTLAFAKREYATSINADTILNLETGFTGGGTHPDFSGHNHIELTVTADANIEITGEPDGKTVLNIKQDGSHIVTVSGVRLPSGVAYIATPDGTDRLEIEKVFGTLQATPTLDI</sequence>
<proteinExistence type="predicted"/>
<organism evidence="1 2">
    <name type="scientific">Fulvitalea axinellae</name>
    <dbReference type="NCBI Taxonomy" id="1182444"/>
    <lineage>
        <taxon>Bacteria</taxon>
        <taxon>Pseudomonadati</taxon>
        <taxon>Bacteroidota</taxon>
        <taxon>Cytophagia</taxon>
        <taxon>Cytophagales</taxon>
        <taxon>Persicobacteraceae</taxon>
        <taxon>Fulvitalea</taxon>
    </lineage>
</organism>
<dbReference type="EMBL" id="AP025314">
    <property type="protein sequence ID" value="BDD08554.1"/>
    <property type="molecule type" value="Genomic_DNA"/>
</dbReference>